<accession>A0AA35LZ06</accession>
<dbReference type="InterPro" id="IPR051017">
    <property type="entry name" value="Aldolase-II_Adducin_sf"/>
</dbReference>
<protein>
    <recommendedName>
        <fullName evidence="1">Class II aldolase/adducin N-terminal domain-containing protein</fullName>
    </recommendedName>
</protein>
<evidence type="ECO:0000259" key="1">
    <source>
        <dbReference type="SMART" id="SM01007"/>
    </source>
</evidence>
<feature type="domain" description="Class II aldolase/adducin N-terminal" evidence="1">
    <location>
        <begin position="63"/>
        <end position="252"/>
    </location>
</feature>
<dbReference type="GO" id="GO:0005856">
    <property type="term" value="C:cytoskeleton"/>
    <property type="evidence" value="ECO:0007669"/>
    <property type="project" value="TreeGrafter"/>
</dbReference>
<proteinExistence type="predicted"/>
<dbReference type="GO" id="GO:0051015">
    <property type="term" value="F:actin filament binding"/>
    <property type="evidence" value="ECO:0007669"/>
    <property type="project" value="TreeGrafter"/>
</dbReference>
<keyword evidence="3" id="KW-1185">Reference proteome</keyword>
<dbReference type="SUPFAM" id="SSF53639">
    <property type="entry name" value="AraD/HMP-PK domain-like"/>
    <property type="match status" value="1"/>
</dbReference>
<dbReference type="EMBL" id="CABFNP030000757">
    <property type="protein sequence ID" value="CAI6084961.1"/>
    <property type="molecule type" value="Genomic_DNA"/>
</dbReference>
<name>A0AA35LZ06_9HYPO</name>
<dbReference type="PANTHER" id="PTHR10672:SF25">
    <property type="entry name" value="MEIOTICALLY UP-REGULATED GENE 14 PROTEIN"/>
    <property type="match status" value="1"/>
</dbReference>
<sequence>MSSLALSHSTTAASADQPVLKLRLDQGEDAGTITRNEAISHGDVLPDIPTFPTFREHRRHILVHMAAVFRHWARMGYTEGQSGHISLRDPEYPNLMWMNPLSRHFGSLRAGDMICLDIDTGRIVAGNKNPATGGRTVNKAGFYIHSAVHKARPDAHAVCHAHTVPGRAWSAFARPLEMLTQDVCNFYNAHSVYDAYGGIVFAGDEGDRIAASLGPHGKAAILMSHGLLTVGSTVDEAGFLFGLLDRSCDIQLRAEAAAANGIKKFIISDEEAQKNFEMASEAHVLYREGQADVEYEIEAIGGEEEMARGFDSLVLDV</sequence>
<dbReference type="PANTHER" id="PTHR10672">
    <property type="entry name" value="ADDUCIN"/>
    <property type="match status" value="1"/>
</dbReference>
<dbReference type="Gene3D" id="3.40.225.10">
    <property type="entry name" value="Class II aldolase/adducin N-terminal domain"/>
    <property type="match status" value="1"/>
</dbReference>
<dbReference type="Proteomes" id="UP001160390">
    <property type="component" value="Unassembled WGS sequence"/>
</dbReference>
<comment type="caution">
    <text evidence="2">The sequence shown here is derived from an EMBL/GenBank/DDBJ whole genome shotgun (WGS) entry which is preliminary data.</text>
</comment>
<gene>
    <name evidence="2" type="ORF">CCHLO57077_00018756</name>
</gene>
<dbReference type="SMART" id="SM01007">
    <property type="entry name" value="Aldolase_II"/>
    <property type="match status" value="1"/>
</dbReference>
<reference evidence="2" key="1">
    <citation type="submission" date="2023-01" db="EMBL/GenBank/DDBJ databases">
        <authorList>
            <person name="Piombo E."/>
        </authorList>
    </citation>
    <scope>NUCLEOTIDE SEQUENCE</scope>
</reference>
<evidence type="ECO:0000313" key="2">
    <source>
        <dbReference type="EMBL" id="CAI6084961.1"/>
    </source>
</evidence>
<dbReference type="InterPro" id="IPR036409">
    <property type="entry name" value="Aldolase_II/adducin_N_sf"/>
</dbReference>
<dbReference type="FunFam" id="3.40.225.10:FF:000009">
    <property type="entry name" value="Class II aldolase/adducin N-terminal"/>
    <property type="match status" value="1"/>
</dbReference>
<dbReference type="Pfam" id="PF00596">
    <property type="entry name" value="Aldolase_II"/>
    <property type="match status" value="1"/>
</dbReference>
<dbReference type="InterPro" id="IPR001303">
    <property type="entry name" value="Aldolase_II/adducin_N"/>
</dbReference>
<evidence type="ECO:0000313" key="3">
    <source>
        <dbReference type="Proteomes" id="UP001160390"/>
    </source>
</evidence>
<dbReference type="AlphaFoldDB" id="A0AA35LZ06"/>
<organism evidence="2 3">
    <name type="scientific">Clonostachys chloroleuca</name>
    <dbReference type="NCBI Taxonomy" id="1926264"/>
    <lineage>
        <taxon>Eukaryota</taxon>
        <taxon>Fungi</taxon>
        <taxon>Dikarya</taxon>
        <taxon>Ascomycota</taxon>
        <taxon>Pezizomycotina</taxon>
        <taxon>Sordariomycetes</taxon>
        <taxon>Hypocreomycetidae</taxon>
        <taxon>Hypocreales</taxon>
        <taxon>Bionectriaceae</taxon>
        <taxon>Clonostachys</taxon>
    </lineage>
</organism>